<reference evidence="1 2" key="1">
    <citation type="journal article" date="2021" name="ISME J.">
        <title>Genomic evolution of the class Acidithiobacillia: deep-branching Proteobacteria living in extreme acidic conditions.</title>
        <authorList>
            <person name="Moya-Beltran A."/>
            <person name="Beard S."/>
            <person name="Rojas-Villalobos C."/>
            <person name="Issotta F."/>
            <person name="Gallardo Y."/>
            <person name="Ulloa R."/>
            <person name="Giaveno A."/>
            <person name="Degli Esposti M."/>
            <person name="Johnson D.B."/>
            <person name="Quatrini R."/>
        </authorList>
    </citation>
    <scope>NUCLEOTIDE SEQUENCE [LARGE SCALE GENOMIC DNA]</scope>
    <source>
        <strain evidence="1 2">RW2</strain>
    </source>
</reference>
<proteinExistence type="predicted"/>
<dbReference type="EMBL" id="JAAOMP010000105">
    <property type="protein sequence ID" value="MBU2760354.1"/>
    <property type="molecule type" value="Genomic_DNA"/>
</dbReference>
<dbReference type="InterPro" id="IPR036388">
    <property type="entry name" value="WH-like_DNA-bd_sf"/>
</dbReference>
<sequence length="49" mass="5697">MRREKGMRAQGTEEQRMRAVELRANGLNYREISKQLSVGTQTVCRWLAS</sequence>
<evidence type="ECO:0000313" key="1">
    <source>
        <dbReference type="EMBL" id="MBU2760354.1"/>
    </source>
</evidence>
<dbReference type="Proteomes" id="UP000755654">
    <property type="component" value="Unassembled WGS sequence"/>
</dbReference>
<accession>A0ABS6A094</accession>
<dbReference type="Gene3D" id="1.10.10.10">
    <property type="entry name" value="Winged helix-like DNA-binding domain superfamily/Winged helix DNA-binding domain"/>
    <property type="match status" value="1"/>
</dbReference>
<keyword evidence="2" id="KW-1185">Reference proteome</keyword>
<evidence type="ECO:0000313" key="2">
    <source>
        <dbReference type="Proteomes" id="UP000755654"/>
    </source>
</evidence>
<gene>
    <name evidence="1" type="ORF">HAP95_09380</name>
</gene>
<dbReference type="RefSeq" id="WP_368356572.1">
    <property type="nucleotide sequence ID" value="NZ_JAAOMP010000105.1"/>
</dbReference>
<dbReference type="Pfam" id="PF13384">
    <property type="entry name" value="HTH_23"/>
    <property type="match status" value="1"/>
</dbReference>
<dbReference type="InterPro" id="IPR009057">
    <property type="entry name" value="Homeodomain-like_sf"/>
</dbReference>
<dbReference type="SUPFAM" id="SSF46689">
    <property type="entry name" value="Homeodomain-like"/>
    <property type="match status" value="1"/>
</dbReference>
<comment type="caution">
    <text evidence="1">The sequence shown here is derived from an EMBL/GenBank/DDBJ whole genome shotgun (WGS) entry which is preliminary data.</text>
</comment>
<organism evidence="1 2">
    <name type="scientific">Acidithiobacillus sulfurivorans</name>
    <dbReference type="NCBI Taxonomy" id="1958756"/>
    <lineage>
        <taxon>Bacteria</taxon>
        <taxon>Pseudomonadati</taxon>
        <taxon>Pseudomonadota</taxon>
        <taxon>Acidithiobacillia</taxon>
        <taxon>Acidithiobacillales</taxon>
        <taxon>Acidithiobacillaceae</taxon>
        <taxon>Acidithiobacillus</taxon>
    </lineage>
</organism>
<name>A0ABS6A094_9PROT</name>
<protein>
    <submittedName>
        <fullName evidence="1">Helix-turn-helix domain-containing protein</fullName>
    </submittedName>
</protein>